<gene>
    <name evidence="3" type="ORF">IGS67_00625</name>
</gene>
<name>A0ABR9DLN2_9MICO</name>
<evidence type="ECO:0000256" key="1">
    <source>
        <dbReference type="SAM" id="MobiDB-lite"/>
    </source>
</evidence>
<reference evidence="3 4" key="1">
    <citation type="submission" date="2020-09" db="EMBL/GenBank/DDBJ databases">
        <title>Flavimobilis rhizosphaerae sp. nov., isolated from rhizosphere soil of Spartina alterniflora.</title>
        <authorList>
            <person name="Hanqin C."/>
        </authorList>
    </citation>
    <scope>NUCLEOTIDE SEQUENCE [LARGE SCALE GENOMIC DNA]</scope>
    <source>
        <strain evidence="3 4">GY 10621</strain>
    </source>
</reference>
<evidence type="ECO:0000313" key="3">
    <source>
        <dbReference type="EMBL" id="MBD9698003.1"/>
    </source>
</evidence>
<evidence type="ECO:0000259" key="2">
    <source>
        <dbReference type="Pfam" id="PF06889"/>
    </source>
</evidence>
<accession>A0ABR9DLN2</accession>
<dbReference type="RefSeq" id="WP_192276746.1">
    <property type="nucleotide sequence ID" value="NZ_JACZDF010000001.1"/>
</dbReference>
<feature type="domain" description="DUF1266" evidence="2">
    <location>
        <begin position="71"/>
        <end position="247"/>
    </location>
</feature>
<feature type="region of interest" description="Disordered" evidence="1">
    <location>
        <begin position="1"/>
        <end position="32"/>
    </location>
</feature>
<comment type="caution">
    <text evidence="3">The sequence shown here is derived from an EMBL/GenBank/DDBJ whole genome shotgun (WGS) entry which is preliminary data.</text>
</comment>
<protein>
    <submittedName>
        <fullName evidence="3">DUF1266 domain-containing protein</fullName>
    </submittedName>
</protein>
<organism evidence="3 4">
    <name type="scientific">Flavimobilis rhizosphaerae</name>
    <dbReference type="NCBI Taxonomy" id="2775421"/>
    <lineage>
        <taxon>Bacteria</taxon>
        <taxon>Bacillati</taxon>
        <taxon>Actinomycetota</taxon>
        <taxon>Actinomycetes</taxon>
        <taxon>Micrococcales</taxon>
        <taxon>Jonesiaceae</taxon>
        <taxon>Flavimobilis</taxon>
    </lineage>
</organism>
<dbReference type="InterPro" id="IPR009677">
    <property type="entry name" value="DUF1266"/>
</dbReference>
<proteinExistence type="predicted"/>
<keyword evidence="4" id="KW-1185">Reference proteome</keyword>
<evidence type="ECO:0000313" key="4">
    <source>
        <dbReference type="Proteomes" id="UP000642107"/>
    </source>
</evidence>
<sequence length="303" mass="34053">MTEQERAEAQGAGRAGQGPPGPELHWSQRPGHDRTGVEAHLAAFVGIDSLHHRAPVDELVLPDPARTRQYLEEGWRIPDVRQLRAQILDLLWRGQSQKFATERETWSRLDPEAASAIEAELRLAASAGDPFAREKLVRLQRVWDADPATMAADFVVWDHVRVIELARAGRTAGMLDDAEALDTALLAAGSLRERCTSWEDFSEKLRVSRRHWASLPEPISTRFDAKTDAELDLLRTDPASPWMTIPWFAPLPDPEYLVLDAFVADNPPAQDQVVPTRPTEGRPSRWRERFVQAFGARIEAAQK</sequence>
<dbReference type="EMBL" id="JACZDF010000001">
    <property type="protein sequence ID" value="MBD9698003.1"/>
    <property type="molecule type" value="Genomic_DNA"/>
</dbReference>
<dbReference type="Pfam" id="PF06889">
    <property type="entry name" value="DUF1266"/>
    <property type="match status" value="1"/>
</dbReference>
<dbReference type="Proteomes" id="UP000642107">
    <property type="component" value="Unassembled WGS sequence"/>
</dbReference>